<dbReference type="AlphaFoldDB" id="A0A4U0P7D6"/>
<evidence type="ECO:0000259" key="1">
    <source>
        <dbReference type="Pfam" id="PF16011"/>
    </source>
</evidence>
<protein>
    <recommendedName>
        <fullName evidence="1">Carbohydrate-binding domain-containing protein</fullName>
    </recommendedName>
</protein>
<dbReference type="GO" id="GO:0030246">
    <property type="term" value="F:carbohydrate binding"/>
    <property type="evidence" value="ECO:0007669"/>
    <property type="project" value="InterPro"/>
</dbReference>
<dbReference type="Gene3D" id="2.60.40.1190">
    <property type="match status" value="1"/>
</dbReference>
<dbReference type="Proteomes" id="UP000306808">
    <property type="component" value="Unassembled WGS sequence"/>
</dbReference>
<comment type="caution">
    <text evidence="2">The sequence shown here is derived from an EMBL/GenBank/DDBJ whole genome shotgun (WGS) entry which is preliminary data.</text>
</comment>
<dbReference type="SUPFAM" id="SSF49344">
    <property type="entry name" value="CBD9-like"/>
    <property type="match status" value="1"/>
</dbReference>
<dbReference type="GO" id="GO:0004553">
    <property type="term" value="F:hydrolase activity, hydrolyzing O-glycosyl compounds"/>
    <property type="evidence" value="ECO:0007669"/>
    <property type="project" value="InterPro"/>
</dbReference>
<dbReference type="OrthoDB" id="9801646at2"/>
<organism evidence="2 3">
    <name type="scientific">Sphingobacterium olei</name>
    <dbReference type="NCBI Taxonomy" id="2571155"/>
    <lineage>
        <taxon>Bacteria</taxon>
        <taxon>Pseudomonadati</taxon>
        <taxon>Bacteroidota</taxon>
        <taxon>Sphingobacteriia</taxon>
        <taxon>Sphingobacteriales</taxon>
        <taxon>Sphingobacteriaceae</taxon>
        <taxon>Sphingobacterium</taxon>
    </lineage>
</organism>
<dbReference type="CDD" id="cd09620">
    <property type="entry name" value="CBM9_like_3"/>
    <property type="match status" value="1"/>
</dbReference>
<dbReference type="Pfam" id="PF16011">
    <property type="entry name" value="CBM9_2"/>
    <property type="match status" value="1"/>
</dbReference>
<gene>
    <name evidence="2" type="ORF">FAZ15_03700</name>
</gene>
<accession>A0A4U0P7D6</accession>
<dbReference type="RefSeq" id="WP_136899940.1">
    <property type="nucleotide sequence ID" value="NZ_SUME01000001.1"/>
</dbReference>
<evidence type="ECO:0000313" key="3">
    <source>
        <dbReference type="Proteomes" id="UP000306808"/>
    </source>
</evidence>
<dbReference type="EMBL" id="SUME01000001">
    <property type="protein sequence ID" value="TJZ63396.1"/>
    <property type="molecule type" value="Genomic_DNA"/>
</dbReference>
<evidence type="ECO:0000313" key="2">
    <source>
        <dbReference type="EMBL" id="TJZ63396.1"/>
    </source>
</evidence>
<reference evidence="2 3" key="1">
    <citation type="submission" date="2019-04" db="EMBL/GenBank/DDBJ databases">
        <title>Sphingobacterium olei sp. nov., isolated from oil-contaminated soil.</title>
        <authorList>
            <person name="Liu B."/>
        </authorList>
    </citation>
    <scope>NUCLEOTIDE SEQUENCE [LARGE SCALE GENOMIC DNA]</scope>
    <source>
        <strain evidence="2 3">HAL-9</strain>
    </source>
</reference>
<dbReference type="GO" id="GO:0016052">
    <property type="term" value="P:carbohydrate catabolic process"/>
    <property type="evidence" value="ECO:0007669"/>
    <property type="project" value="InterPro"/>
</dbReference>
<keyword evidence="3" id="KW-1185">Reference proteome</keyword>
<feature type="domain" description="Carbohydrate-binding" evidence="1">
    <location>
        <begin position="25"/>
        <end position="206"/>
    </location>
</feature>
<proteinExistence type="predicted"/>
<name>A0A4U0P7D6_9SPHI</name>
<sequence length="209" mass="24208">MSTLVLKKIHEIKGNDFFSIQDEIKNLSWNSIAASPWKADFPYSPVVEFQIAHTDSFVILHYAVEEEFLKAQYIRSNENIWEDSCVEFFISLDNKQSYFNFEFNVLGTGLIGYGTAVKSERKRLDGAVIDAVNTYTSVRKVDGQKKWNLILQIPKTIIDTTEWSGRTIHANFYKCGDKLPKPHFIAWNNIDYPTPNFHRPEFFGDLIIE</sequence>
<dbReference type="InterPro" id="IPR010502">
    <property type="entry name" value="Carb-bd_dom_fam9"/>
</dbReference>